<feature type="chain" id="PRO_5012251406" description="DUF541 domain-containing protein" evidence="1">
    <location>
        <begin position="20"/>
        <end position="239"/>
    </location>
</feature>
<dbReference type="OrthoDB" id="1242975at2"/>
<reference evidence="2 3" key="1">
    <citation type="submission" date="2016-11" db="EMBL/GenBank/DDBJ databases">
        <authorList>
            <person name="Jaros S."/>
            <person name="Januszkiewicz K."/>
            <person name="Wedrychowicz H."/>
        </authorList>
    </citation>
    <scope>NUCLEOTIDE SEQUENCE [LARGE SCALE GENOMIC DNA]</scope>
    <source>
        <strain evidence="2 3">DSM 26897</strain>
    </source>
</reference>
<sequence>MKHLMMTLAAVAGFFFANAQPAPANPRLVNVTASAEMEVVPDEVWVQVQLQEYDKKGTGKVSIEKISNEFLARMKSLGLTEKEVSLLNASGFDNNYWQWYRRSKQKTPDMKASTSYLLKLNSVKQMEQVVQQLDDEATQNFYIQKLSHTKMDSFREQLKIQALKNAREKARVLAEAVGAKVGAVYQINEPMEQMYDRPMVYAQAMRKSAAMEMAEEPAMEVDFKKLKLKFEAPVSFLLD</sequence>
<protein>
    <recommendedName>
        <fullName evidence="4">DUF541 domain-containing protein</fullName>
    </recommendedName>
</protein>
<name>A0A1M4WWW2_9BACT</name>
<gene>
    <name evidence="2" type="ORF">SAMN05444008_103166</name>
</gene>
<evidence type="ECO:0000313" key="3">
    <source>
        <dbReference type="Proteomes" id="UP000184368"/>
    </source>
</evidence>
<dbReference type="PANTHER" id="PTHR34387:SF1">
    <property type="entry name" value="PERIPLASMIC IMMUNOGENIC PROTEIN"/>
    <property type="match status" value="1"/>
</dbReference>
<evidence type="ECO:0008006" key="4">
    <source>
        <dbReference type="Google" id="ProtNLM"/>
    </source>
</evidence>
<dbReference type="Gene3D" id="3.30.110.170">
    <property type="entry name" value="Protein of unknown function (DUF541), domain 1"/>
    <property type="match status" value="1"/>
</dbReference>
<dbReference type="AlphaFoldDB" id="A0A1M4WWW2"/>
<accession>A0A1M4WWW2</accession>
<dbReference type="Pfam" id="PF04402">
    <property type="entry name" value="SIMPL"/>
    <property type="match status" value="1"/>
</dbReference>
<keyword evidence="1" id="KW-0732">Signal</keyword>
<organism evidence="2 3">
    <name type="scientific">Cnuella takakiae</name>
    <dbReference type="NCBI Taxonomy" id="1302690"/>
    <lineage>
        <taxon>Bacteria</taxon>
        <taxon>Pseudomonadati</taxon>
        <taxon>Bacteroidota</taxon>
        <taxon>Chitinophagia</taxon>
        <taxon>Chitinophagales</taxon>
        <taxon>Chitinophagaceae</taxon>
        <taxon>Cnuella</taxon>
    </lineage>
</organism>
<evidence type="ECO:0000313" key="2">
    <source>
        <dbReference type="EMBL" id="SHE85543.1"/>
    </source>
</evidence>
<feature type="signal peptide" evidence="1">
    <location>
        <begin position="1"/>
        <end position="19"/>
    </location>
</feature>
<dbReference type="EMBL" id="FQUO01000003">
    <property type="protein sequence ID" value="SHE85543.1"/>
    <property type="molecule type" value="Genomic_DNA"/>
</dbReference>
<evidence type="ECO:0000256" key="1">
    <source>
        <dbReference type="SAM" id="SignalP"/>
    </source>
</evidence>
<keyword evidence="3" id="KW-1185">Reference proteome</keyword>
<dbReference type="STRING" id="1302690.BUE76_06565"/>
<dbReference type="GO" id="GO:0006974">
    <property type="term" value="P:DNA damage response"/>
    <property type="evidence" value="ECO:0007669"/>
    <property type="project" value="TreeGrafter"/>
</dbReference>
<proteinExistence type="predicted"/>
<dbReference type="RefSeq" id="WP_083596376.1">
    <property type="nucleotide sequence ID" value="NZ_FQUO01000003.1"/>
</dbReference>
<dbReference type="Proteomes" id="UP000184368">
    <property type="component" value="Unassembled WGS sequence"/>
</dbReference>
<dbReference type="Gene3D" id="3.30.70.2970">
    <property type="entry name" value="Protein of unknown function (DUF541), domain 2"/>
    <property type="match status" value="1"/>
</dbReference>
<dbReference type="InterPro" id="IPR052022">
    <property type="entry name" value="26kDa_periplasmic_antigen"/>
</dbReference>
<dbReference type="InterPro" id="IPR007497">
    <property type="entry name" value="SIMPL/DUF541"/>
</dbReference>
<dbReference type="PANTHER" id="PTHR34387">
    <property type="entry name" value="SLR1258 PROTEIN"/>
    <property type="match status" value="1"/>
</dbReference>